<reference evidence="2" key="1">
    <citation type="submission" date="2016-11" db="UniProtKB">
        <authorList>
            <consortium name="WormBaseParasite"/>
        </authorList>
    </citation>
    <scope>IDENTIFICATION</scope>
</reference>
<sequence>MKIQIRKKVKILSDIIQTII</sequence>
<dbReference type="Proteomes" id="UP000095283">
    <property type="component" value="Unplaced"/>
</dbReference>
<accession>A0A1I7WKF3</accession>
<keyword evidence="1" id="KW-1185">Reference proteome</keyword>
<organism evidence="1 2">
    <name type="scientific">Heterorhabditis bacteriophora</name>
    <name type="common">Entomopathogenic nematode worm</name>
    <dbReference type="NCBI Taxonomy" id="37862"/>
    <lineage>
        <taxon>Eukaryota</taxon>
        <taxon>Metazoa</taxon>
        <taxon>Ecdysozoa</taxon>
        <taxon>Nematoda</taxon>
        <taxon>Chromadorea</taxon>
        <taxon>Rhabditida</taxon>
        <taxon>Rhabditina</taxon>
        <taxon>Rhabditomorpha</taxon>
        <taxon>Strongyloidea</taxon>
        <taxon>Heterorhabditidae</taxon>
        <taxon>Heterorhabditis</taxon>
    </lineage>
</organism>
<evidence type="ECO:0000313" key="1">
    <source>
        <dbReference type="Proteomes" id="UP000095283"/>
    </source>
</evidence>
<protein>
    <submittedName>
        <fullName evidence="2">Uncharacterized protein</fullName>
    </submittedName>
</protein>
<dbReference type="WBParaSite" id="Hba_05517">
    <property type="protein sequence ID" value="Hba_05517"/>
    <property type="gene ID" value="Hba_05517"/>
</dbReference>
<dbReference type="AlphaFoldDB" id="A0A1I7WKF3"/>
<evidence type="ECO:0000313" key="2">
    <source>
        <dbReference type="WBParaSite" id="Hba_05517"/>
    </source>
</evidence>
<proteinExistence type="predicted"/>
<name>A0A1I7WKF3_HETBA</name>